<keyword evidence="1" id="KW-0812">Transmembrane</keyword>
<name>A0ABU5BVM4_9GAMM</name>
<evidence type="ECO:0000256" key="1">
    <source>
        <dbReference type="SAM" id="Phobius"/>
    </source>
</evidence>
<reference evidence="3" key="1">
    <citation type="submission" date="2023-07" db="EMBL/GenBank/DDBJ databases">
        <authorList>
            <person name="de Witt J."/>
        </authorList>
    </citation>
    <scope>NUCLEOTIDE SEQUENCE [LARGE SCALE GENOMIC DNA]</scope>
    <source>
        <strain evidence="3">FZJ</strain>
    </source>
</reference>
<organism evidence="2 3">
    <name type="scientific">Halopseudomonas formosensis</name>
    <dbReference type="NCBI Taxonomy" id="1002526"/>
    <lineage>
        <taxon>Bacteria</taxon>
        <taxon>Pseudomonadati</taxon>
        <taxon>Pseudomonadota</taxon>
        <taxon>Gammaproteobacteria</taxon>
        <taxon>Pseudomonadales</taxon>
        <taxon>Pseudomonadaceae</taxon>
        <taxon>Halopseudomonas</taxon>
    </lineage>
</organism>
<comment type="caution">
    <text evidence="2">The sequence shown here is derived from an EMBL/GenBank/DDBJ whole genome shotgun (WGS) entry which is preliminary data.</text>
</comment>
<feature type="transmembrane region" description="Helical" evidence="1">
    <location>
        <begin position="153"/>
        <end position="171"/>
    </location>
</feature>
<sequence>MIISPDNPDPPHLEPDVSIFGSPRDRLAFYRREIHHEISNLSGRTNTFLTAQSFLVIAHASSMGNANPDWGPLFTLVVPALLALFGIFSSISAWPGIRASCDIVDHWQHKQIQLFNCEPVIGPVYDDAPLFSAWESTYGGQGKALKFFKRSPWLFGGFWMVQGGFALIIQLG</sequence>
<proteinExistence type="predicted"/>
<feature type="transmembrane region" description="Helical" evidence="1">
    <location>
        <begin position="70"/>
        <end position="88"/>
    </location>
</feature>
<gene>
    <name evidence="2" type="ORF">RED13_001134</name>
</gene>
<evidence type="ECO:0000313" key="2">
    <source>
        <dbReference type="EMBL" id="MDX9686726.1"/>
    </source>
</evidence>
<dbReference type="RefSeq" id="WP_320330765.1">
    <property type="nucleotide sequence ID" value="NZ_JAVRDO010000003.1"/>
</dbReference>
<dbReference type="EMBL" id="JAVRDO010000003">
    <property type="protein sequence ID" value="MDX9686726.1"/>
    <property type="molecule type" value="Genomic_DNA"/>
</dbReference>
<keyword evidence="3" id="KW-1185">Reference proteome</keyword>
<evidence type="ECO:0000313" key="3">
    <source>
        <dbReference type="Proteomes" id="UP001281217"/>
    </source>
</evidence>
<protein>
    <submittedName>
        <fullName evidence="2">Uncharacterized protein</fullName>
    </submittedName>
</protein>
<keyword evidence="1" id="KW-1133">Transmembrane helix</keyword>
<dbReference type="Proteomes" id="UP001281217">
    <property type="component" value="Unassembled WGS sequence"/>
</dbReference>
<accession>A0ABU5BVM4</accession>
<keyword evidence="1" id="KW-0472">Membrane</keyword>